<dbReference type="InterPro" id="IPR022447">
    <property type="entry name" value="Lys_aminomutase-rel"/>
</dbReference>
<feature type="binding site" evidence="11">
    <location>
        <position position="112"/>
    </location>
    <ligand>
        <name>[4Fe-4S] cluster</name>
        <dbReference type="ChEBI" id="CHEBI:49883"/>
        <note>4Fe-4S-S-AdoMet</note>
    </ligand>
</feature>
<dbReference type="SFLD" id="SFLDG01070">
    <property type="entry name" value="PLP-dependent"/>
    <property type="match status" value="1"/>
</dbReference>
<reference evidence="15 16" key="1">
    <citation type="submission" date="2018-01" db="EMBL/GenBank/DDBJ databases">
        <title>Draft Genome Sequence of Komagataeibacter maltaceti LMG 1529, a Vinegar Producing Acetic Acid Bacterium Isolated from Malt Vinegar Brewery Acetifiers.</title>
        <authorList>
            <person name="Zhang Q."/>
            <person name="Hollensteiner J."/>
            <person name="Poehlein A."/>
            <person name="Daniel R."/>
        </authorList>
    </citation>
    <scope>NUCLEOTIDE SEQUENCE [LARGE SCALE GENOMIC DNA]</scope>
    <source>
        <strain evidence="15 16">LMG 1529</strain>
    </source>
</reference>
<dbReference type="GO" id="GO:0051539">
    <property type="term" value="F:4 iron, 4 sulfur cluster binding"/>
    <property type="evidence" value="ECO:0007669"/>
    <property type="project" value="UniProtKB-KW"/>
</dbReference>
<dbReference type="PIRSF" id="PIRSF004911">
    <property type="entry name" value="DUF160"/>
    <property type="match status" value="1"/>
</dbReference>
<dbReference type="NCBIfam" id="TIGR03822">
    <property type="entry name" value="AblA_like_2"/>
    <property type="match status" value="1"/>
</dbReference>
<feature type="binding site" evidence="11">
    <location>
        <position position="115"/>
    </location>
    <ligand>
        <name>[4Fe-4S] cluster</name>
        <dbReference type="ChEBI" id="CHEBI:49883"/>
        <note>4Fe-4S-S-AdoMet</note>
    </ligand>
</feature>
<evidence type="ECO:0000256" key="8">
    <source>
        <dbReference type="ARBA" id="ARBA00023004"/>
    </source>
</evidence>
<feature type="compositionally biased region" description="Basic and acidic residues" evidence="13">
    <location>
        <begin position="375"/>
        <end position="395"/>
    </location>
</feature>
<dbReference type="SUPFAM" id="SSF102114">
    <property type="entry name" value="Radical SAM enzymes"/>
    <property type="match status" value="1"/>
</dbReference>
<evidence type="ECO:0000256" key="11">
    <source>
        <dbReference type="PIRSR" id="PIRSR004911-1"/>
    </source>
</evidence>
<evidence type="ECO:0000256" key="9">
    <source>
        <dbReference type="ARBA" id="ARBA00023014"/>
    </source>
</evidence>
<sequence length="395" mass="43035">MPDTRRPTPTRTLRTVRDLVEAGLVSQAAQPALEDVAREYATAIPPAFAELIEHAHDPIGLQVIPDPAELHITAEERSDPIGDDALSPVPGIVHRYADRALLKPLLVCPLYCRFCFRREHVGPDGGVLDEAALERALDWLRAHPAIGEVILSGGDPMMLSPRRMAHIIRALEAMPHVHTIRIHTRVPVADPERVTQEMVAALDTTCSLWVVVHANHARELTPAARASIRRMQVRAIPVIAQSVLLRGVNDTPEALEALLRALVAARVKPYYLHQLDPAPGTSRFRVPIAEGQRLLAALRGRVTGLAWPTYVLDIPGGHGKVPIGPAYLEAAGGTITQVRDPQGRPHRVEEGGAQTLPFRAGEGRSPSLQDIPTSSDRDPNETAGEPDPRRTGHRA</sequence>
<dbReference type="InterPro" id="IPR013785">
    <property type="entry name" value="Aldolase_TIM"/>
</dbReference>
<comment type="caution">
    <text evidence="15">The sequence shown here is derived from an EMBL/GenBank/DDBJ whole genome shotgun (WGS) entry which is preliminary data.</text>
</comment>
<dbReference type="Pfam" id="PF12544">
    <property type="entry name" value="LAM_C"/>
    <property type="match status" value="1"/>
</dbReference>
<feature type="region of interest" description="Disordered" evidence="13">
    <location>
        <begin position="339"/>
        <end position="395"/>
    </location>
</feature>
<evidence type="ECO:0000256" key="5">
    <source>
        <dbReference type="ARBA" id="ARBA00022691"/>
    </source>
</evidence>
<name>A0A2S3W2T0_9PROT</name>
<keyword evidence="6 11" id="KW-0479">Metal-binding</keyword>
<dbReference type="InterPro" id="IPR003739">
    <property type="entry name" value="Lys_aminomutase/Glu_NH3_mut"/>
</dbReference>
<dbReference type="EMBL" id="POTC01000011">
    <property type="protein sequence ID" value="POF63147.1"/>
    <property type="molecule type" value="Genomic_DNA"/>
</dbReference>
<keyword evidence="5" id="KW-0949">S-adenosyl-L-methionine</keyword>
<dbReference type="Pfam" id="PF04055">
    <property type="entry name" value="Radical_SAM"/>
    <property type="match status" value="1"/>
</dbReference>
<feature type="binding site" evidence="11">
    <location>
        <position position="108"/>
    </location>
    <ligand>
        <name>[4Fe-4S] cluster</name>
        <dbReference type="ChEBI" id="CHEBI:49883"/>
        <note>4Fe-4S-S-AdoMet</note>
    </ligand>
</feature>
<dbReference type="InterPro" id="IPR007197">
    <property type="entry name" value="rSAM"/>
</dbReference>
<dbReference type="Gene3D" id="3.20.20.70">
    <property type="entry name" value="Aldolase class I"/>
    <property type="match status" value="1"/>
</dbReference>
<evidence type="ECO:0000259" key="14">
    <source>
        <dbReference type="PROSITE" id="PS51918"/>
    </source>
</evidence>
<feature type="domain" description="Radical SAM core" evidence="14">
    <location>
        <begin position="94"/>
        <end position="306"/>
    </location>
</feature>
<comment type="similarity">
    <text evidence="3">Belongs to the radical SAM superfamily. KamA family.</text>
</comment>
<evidence type="ECO:0000256" key="13">
    <source>
        <dbReference type="SAM" id="MobiDB-lite"/>
    </source>
</evidence>
<evidence type="ECO:0000256" key="1">
    <source>
        <dbReference type="ARBA" id="ARBA00001933"/>
    </source>
</evidence>
<gene>
    <name evidence="15" type="primary">kamA</name>
    <name evidence="15" type="ORF">KMAL_12310</name>
</gene>
<evidence type="ECO:0000313" key="15">
    <source>
        <dbReference type="EMBL" id="POF63147.1"/>
    </source>
</evidence>
<dbReference type="NCBIfam" id="TIGR00238">
    <property type="entry name" value="KamA family radical SAM protein"/>
    <property type="match status" value="1"/>
</dbReference>
<evidence type="ECO:0000256" key="4">
    <source>
        <dbReference type="ARBA" id="ARBA00022485"/>
    </source>
</evidence>
<dbReference type="InterPro" id="IPR025895">
    <property type="entry name" value="LAM_C_dom"/>
</dbReference>
<dbReference type="PANTHER" id="PTHR30538">
    <property type="entry name" value="LYSINE 2,3-AMINOMUTASE-RELATED"/>
    <property type="match status" value="1"/>
</dbReference>
<evidence type="ECO:0000256" key="12">
    <source>
        <dbReference type="PIRSR" id="PIRSR603739-50"/>
    </source>
</evidence>
<dbReference type="Proteomes" id="UP000237344">
    <property type="component" value="Unassembled WGS sequence"/>
</dbReference>
<evidence type="ECO:0000256" key="10">
    <source>
        <dbReference type="ARBA" id="ARBA00023235"/>
    </source>
</evidence>
<dbReference type="SFLD" id="SFLDS00029">
    <property type="entry name" value="Radical_SAM"/>
    <property type="match status" value="1"/>
</dbReference>
<keyword evidence="4 11" id="KW-0004">4Fe-4S</keyword>
<dbReference type="EC" id="5.4.3.2" evidence="15"/>
<protein>
    <submittedName>
        <fullName evidence="15">L-lysine 2,3-aminomutase</fullName>
        <ecNumber evidence="15">5.4.3.2</ecNumber>
    </submittedName>
</protein>
<evidence type="ECO:0000256" key="2">
    <source>
        <dbReference type="ARBA" id="ARBA00001966"/>
    </source>
</evidence>
<evidence type="ECO:0000313" key="16">
    <source>
        <dbReference type="Proteomes" id="UP000237344"/>
    </source>
</evidence>
<feature type="compositionally biased region" description="Basic and acidic residues" evidence="13">
    <location>
        <begin position="341"/>
        <end position="350"/>
    </location>
</feature>
<comment type="cofactor">
    <cofactor evidence="1 12">
        <name>pyridoxal 5'-phosphate</name>
        <dbReference type="ChEBI" id="CHEBI:597326"/>
    </cofactor>
</comment>
<proteinExistence type="inferred from homology"/>
<comment type="cofactor">
    <cofactor evidence="2">
        <name>[4Fe-4S] cluster</name>
        <dbReference type="ChEBI" id="CHEBI:49883"/>
    </cofactor>
</comment>
<dbReference type="InterPro" id="IPR058240">
    <property type="entry name" value="rSAM_sf"/>
</dbReference>
<dbReference type="RefSeq" id="WP_239019975.1">
    <property type="nucleotide sequence ID" value="NZ_NKUE01000007.1"/>
</dbReference>
<dbReference type="AlphaFoldDB" id="A0A2S3W2T0"/>
<evidence type="ECO:0000256" key="3">
    <source>
        <dbReference type="ARBA" id="ARBA00008703"/>
    </source>
</evidence>
<keyword evidence="10 15" id="KW-0413">Isomerase</keyword>
<evidence type="ECO:0000256" key="7">
    <source>
        <dbReference type="ARBA" id="ARBA00022898"/>
    </source>
</evidence>
<dbReference type="GO" id="GO:0046872">
    <property type="term" value="F:metal ion binding"/>
    <property type="evidence" value="ECO:0007669"/>
    <property type="project" value="UniProtKB-KW"/>
</dbReference>
<dbReference type="CDD" id="cd01335">
    <property type="entry name" value="Radical_SAM"/>
    <property type="match status" value="1"/>
</dbReference>
<evidence type="ECO:0000256" key="6">
    <source>
        <dbReference type="ARBA" id="ARBA00022723"/>
    </source>
</evidence>
<keyword evidence="7 12" id="KW-0663">Pyridoxal phosphate</keyword>
<dbReference type="GO" id="GO:0050066">
    <property type="term" value="F:L-lysine 2,3-aminomutase activity"/>
    <property type="evidence" value="ECO:0007669"/>
    <property type="project" value="UniProtKB-EC"/>
</dbReference>
<organism evidence="15 16">
    <name type="scientific">Novacetimonas maltaceti</name>
    <dbReference type="NCBI Taxonomy" id="1203393"/>
    <lineage>
        <taxon>Bacteria</taxon>
        <taxon>Pseudomonadati</taxon>
        <taxon>Pseudomonadota</taxon>
        <taxon>Alphaproteobacteria</taxon>
        <taxon>Acetobacterales</taxon>
        <taxon>Acetobacteraceae</taxon>
        <taxon>Novacetimonas</taxon>
    </lineage>
</organism>
<accession>A0A2S3W2T0</accession>
<keyword evidence="16" id="KW-1185">Reference proteome</keyword>
<dbReference type="PANTHER" id="PTHR30538:SF1">
    <property type="entry name" value="L-LYSINE 2,3-AMINOMUTASE"/>
    <property type="match status" value="1"/>
</dbReference>
<feature type="modified residue" description="N6-(pyridoxal phosphate)lysine" evidence="12">
    <location>
        <position position="320"/>
    </location>
</feature>
<keyword evidence="8" id="KW-0408">Iron</keyword>
<keyword evidence="9 11" id="KW-0411">Iron-sulfur</keyword>
<dbReference type="PROSITE" id="PS51918">
    <property type="entry name" value="RADICAL_SAM"/>
    <property type="match status" value="1"/>
</dbReference>